<dbReference type="AlphaFoldDB" id="A0A4P9VVZ4"/>
<dbReference type="InterPro" id="IPR048840">
    <property type="entry name" value="PolA_pol_NTPase"/>
</dbReference>
<evidence type="ECO:0000313" key="3">
    <source>
        <dbReference type="Proteomes" id="UP000269721"/>
    </source>
</evidence>
<proteinExistence type="predicted"/>
<sequence length="204" mass="22619">MLLWFLARGGGLENGQTVKGDLRLLTCCEEPRYSENMEDNDVRRLCKESPVSARLLRRDPASTCLDISYSLVYRTAIDLACNIPVGEARLENIWEARSGEVEIPGGILRFDIVQKPVLQAPKDWVLLTDLETALKCEGGVWEEVGAASGLLWAGRGKAQPKTYGVTPPIATTPPTEREIQVTNDLVDALKRFGQYESEGEAQKR</sequence>
<feature type="domain" description="Poly(A) polymerase nucleotidyltransferase" evidence="1">
    <location>
        <begin position="164"/>
        <end position="204"/>
    </location>
</feature>
<dbReference type="Proteomes" id="UP000269721">
    <property type="component" value="Unassembled WGS sequence"/>
</dbReference>
<dbReference type="Pfam" id="PF20750">
    <property type="entry name" value="PAP_NTPase"/>
    <property type="match status" value="1"/>
</dbReference>
<protein>
    <recommendedName>
        <fullName evidence="1">Poly(A) polymerase nucleotidyltransferase domain-containing protein</fullName>
    </recommendedName>
</protein>
<keyword evidence="3" id="KW-1185">Reference proteome</keyword>
<name>A0A4P9VVZ4_9FUNG</name>
<dbReference type="EMBL" id="ML002029">
    <property type="protein sequence ID" value="RKO82833.1"/>
    <property type="molecule type" value="Genomic_DNA"/>
</dbReference>
<gene>
    <name evidence="2" type="ORF">BDK51DRAFT_49697</name>
</gene>
<accession>A0A4P9VVZ4</accession>
<evidence type="ECO:0000313" key="2">
    <source>
        <dbReference type="EMBL" id="RKO82833.1"/>
    </source>
</evidence>
<organism evidence="2 3">
    <name type="scientific">Blyttiomyces helicus</name>
    <dbReference type="NCBI Taxonomy" id="388810"/>
    <lineage>
        <taxon>Eukaryota</taxon>
        <taxon>Fungi</taxon>
        <taxon>Fungi incertae sedis</taxon>
        <taxon>Chytridiomycota</taxon>
        <taxon>Chytridiomycota incertae sedis</taxon>
        <taxon>Chytridiomycetes</taxon>
        <taxon>Chytridiomycetes incertae sedis</taxon>
        <taxon>Blyttiomyces</taxon>
    </lineage>
</organism>
<dbReference type="OrthoDB" id="412748at2759"/>
<evidence type="ECO:0000259" key="1">
    <source>
        <dbReference type="Pfam" id="PF20750"/>
    </source>
</evidence>
<reference evidence="3" key="1">
    <citation type="journal article" date="2018" name="Nat. Microbiol.">
        <title>Leveraging single-cell genomics to expand the fungal tree of life.</title>
        <authorList>
            <person name="Ahrendt S.R."/>
            <person name="Quandt C.A."/>
            <person name="Ciobanu D."/>
            <person name="Clum A."/>
            <person name="Salamov A."/>
            <person name="Andreopoulos B."/>
            <person name="Cheng J.F."/>
            <person name="Woyke T."/>
            <person name="Pelin A."/>
            <person name="Henrissat B."/>
            <person name="Reynolds N.K."/>
            <person name="Benny G.L."/>
            <person name="Smith M.E."/>
            <person name="James T.Y."/>
            <person name="Grigoriev I.V."/>
        </authorList>
    </citation>
    <scope>NUCLEOTIDE SEQUENCE [LARGE SCALE GENOMIC DNA]</scope>
</reference>